<gene>
    <name evidence="3" type="ORF">DPMN_030990</name>
</gene>
<reference evidence="3" key="2">
    <citation type="submission" date="2020-11" db="EMBL/GenBank/DDBJ databases">
        <authorList>
            <person name="McCartney M.A."/>
            <person name="Auch B."/>
            <person name="Kono T."/>
            <person name="Mallez S."/>
            <person name="Becker A."/>
            <person name="Gohl D.M."/>
            <person name="Silverstein K.A.T."/>
            <person name="Koren S."/>
            <person name="Bechman K.B."/>
            <person name="Herman A."/>
            <person name="Abrahante J.E."/>
            <person name="Garbe J."/>
        </authorList>
    </citation>
    <scope>NUCLEOTIDE SEQUENCE</scope>
    <source>
        <strain evidence="3">Duluth1</strain>
        <tissue evidence="3">Whole animal</tissue>
    </source>
</reference>
<keyword evidence="4" id="KW-1185">Reference proteome</keyword>
<comment type="caution">
    <text evidence="3">The sequence shown here is derived from an EMBL/GenBank/DDBJ whole genome shotgun (WGS) entry which is preliminary data.</text>
</comment>
<reference evidence="3" key="1">
    <citation type="journal article" date="2019" name="bioRxiv">
        <title>The Genome of the Zebra Mussel, Dreissena polymorpha: A Resource for Invasive Species Research.</title>
        <authorList>
            <person name="McCartney M.A."/>
            <person name="Auch B."/>
            <person name="Kono T."/>
            <person name="Mallez S."/>
            <person name="Zhang Y."/>
            <person name="Obille A."/>
            <person name="Becker A."/>
            <person name="Abrahante J.E."/>
            <person name="Garbe J."/>
            <person name="Badalamenti J.P."/>
            <person name="Herman A."/>
            <person name="Mangelson H."/>
            <person name="Liachko I."/>
            <person name="Sullivan S."/>
            <person name="Sone E.D."/>
            <person name="Koren S."/>
            <person name="Silverstein K.A.T."/>
            <person name="Beckman K.B."/>
            <person name="Gohl D.M."/>
        </authorList>
    </citation>
    <scope>NUCLEOTIDE SEQUENCE</scope>
    <source>
        <strain evidence="3">Duluth1</strain>
        <tissue evidence="3">Whole animal</tissue>
    </source>
</reference>
<organism evidence="3 4">
    <name type="scientific">Dreissena polymorpha</name>
    <name type="common">Zebra mussel</name>
    <name type="synonym">Mytilus polymorpha</name>
    <dbReference type="NCBI Taxonomy" id="45954"/>
    <lineage>
        <taxon>Eukaryota</taxon>
        <taxon>Metazoa</taxon>
        <taxon>Spiralia</taxon>
        <taxon>Lophotrochozoa</taxon>
        <taxon>Mollusca</taxon>
        <taxon>Bivalvia</taxon>
        <taxon>Autobranchia</taxon>
        <taxon>Heteroconchia</taxon>
        <taxon>Euheterodonta</taxon>
        <taxon>Imparidentia</taxon>
        <taxon>Neoheterodontei</taxon>
        <taxon>Myida</taxon>
        <taxon>Dreissenoidea</taxon>
        <taxon>Dreissenidae</taxon>
        <taxon>Dreissena</taxon>
    </lineage>
</organism>
<feature type="transmembrane region" description="Helical" evidence="1">
    <location>
        <begin position="176"/>
        <end position="195"/>
    </location>
</feature>
<evidence type="ECO:0000313" key="3">
    <source>
        <dbReference type="EMBL" id="KAH3867853.1"/>
    </source>
</evidence>
<dbReference type="EMBL" id="JAIWYP010000002">
    <property type="protein sequence ID" value="KAH3867853.1"/>
    <property type="molecule type" value="Genomic_DNA"/>
</dbReference>
<keyword evidence="1" id="KW-0472">Membrane</keyword>
<accession>A0A9D4RHL5</accession>
<keyword evidence="2" id="KW-0732">Signal</keyword>
<evidence type="ECO:0000256" key="2">
    <source>
        <dbReference type="SAM" id="SignalP"/>
    </source>
</evidence>
<dbReference type="Proteomes" id="UP000828390">
    <property type="component" value="Unassembled WGS sequence"/>
</dbReference>
<feature type="signal peptide" evidence="2">
    <location>
        <begin position="1"/>
        <end position="17"/>
    </location>
</feature>
<keyword evidence="1" id="KW-0812">Transmembrane</keyword>
<dbReference type="AlphaFoldDB" id="A0A9D4RHL5"/>
<sequence>MSMDKLLILIHVTFVSGRVFVNTTVNITVSSIECRSLSPNLNIQFNFKNKTSNYNRLIAECDVPKTGCYLVDQSLGKFYTVTFTGDGGLLIIIQDTNQTRGQYTCCETFNKESCVSTEIGAQTQISSEIHSDRSIHVVNNFNEADNPRETRTEYIFHTDHSHVNNAQPSVLIASNVTPWIAIVLIVAILAGVYLFRKRRTTLAK</sequence>
<feature type="chain" id="PRO_5038455141" evidence="2">
    <location>
        <begin position="18"/>
        <end position="204"/>
    </location>
</feature>
<evidence type="ECO:0000256" key="1">
    <source>
        <dbReference type="SAM" id="Phobius"/>
    </source>
</evidence>
<name>A0A9D4RHL5_DREPO</name>
<protein>
    <submittedName>
        <fullName evidence="3">Uncharacterized protein</fullName>
    </submittedName>
</protein>
<proteinExistence type="predicted"/>
<keyword evidence="1" id="KW-1133">Transmembrane helix</keyword>
<evidence type="ECO:0000313" key="4">
    <source>
        <dbReference type="Proteomes" id="UP000828390"/>
    </source>
</evidence>